<proteinExistence type="predicted"/>
<protein>
    <submittedName>
        <fullName evidence="1">Uncharacterized protein</fullName>
    </submittedName>
</protein>
<name>A0ACB0DZP3_RANTA</name>
<dbReference type="EMBL" id="OX596097">
    <property type="protein sequence ID" value="CAI9693712.1"/>
    <property type="molecule type" value="Genomic_DNA"/>
</dbReference>
<gene>
    <name evidence="1" type="ORF">MRATA1EN3_LOCUS4925</name>
</gene>
<reference evidence="1" key="1">
    <citation type="submission" date="2023-05" db="EMBL/GenBank/DDBJ databases">
        <authorList>
            <consortium name="ELIXIR-Norway"/>
        </authorList>
    </citation>
    <scope>NUCLEOTIDE SEQUENCE</scope>
</reference>
<evidence type="ECO:0000313" key="2">
    <source>
        <dbReference type="Proteomes" id="UP001162501"/>
    </source>
</evidence>
<evidence type="ECO:0000313" key="1">
    <source>
        <dbReference type="EMBL" id="CAI9693712.1"/>
    </source>
</evidence>
<dbReference type="Proteomes" id="UP001162501">
    <property type="component" value="Chromosome 13"/>
</dbReference>
<organism evidence="1 2">
    <name type="scientific">Rangifer tarandus platyrhynchus</name>
    <name type="common">Svalbard reindeer</name>
    <dbReference type="NCBI Taxonomy" id="3082113"/>
    <lineage>
        <taxon>Eukaryota</taxon>
        <taxon>Metazoa</taxon>
        <taxon>Chordata</taxon>
        <taxon>Craniata</taxon>
        <taxon>Vertebrata</taxon>
        <taxon>Euteleostomi</taxon>
        <taxon>Mammalia</taxon>
        <taxon>Eutheria</taxon>
        <taxon>Laurasiatheria</taxon>
        <taxon>Artiodactyla</taxon>
        <taxon>Ruminantia</taxon>
        <taxon>Pecora</taxon>
        <taxon>Cervidae</taxon>
        <taxon>Odocoileinae</taxon>
        <taxon>Rangifer</taxon>
    </lineage>
</organism>
<sequence>MLKARAGVCPVLGSGAQSRPLDLGCLEGFGKGPGMPSMCLTSNTGAFLLARLHPKQPPGLADSALPRAPARWPESLLHSAPSRYGWKGLHAGGGLQQRPPAPPPAPGPGKHVWLAALVERRGVGEGVETGERGRTQPAPLEAAPRDSCTEATLGWPLGSSPPAQVQPTLGHAVKEGLKWAEGPWRVPSGHFTAAVPQGLLRIHHWGVPAPEGLGPVPLQCPECLMHPRETRHSFALVQGSPFTAKKRVEVSPRPPDPRSYMFPPPRGCVLMENEALGVSLRDVVSALRGALTHEGTRIPEWERFQRKT</sequence>
<accession>A0ACB0DZP3</accession>